<dbReference type="PANTHER" id="PTHR38593:SF1">
    <property type="entry name" value="BLR2558 PROTEIN"/>
    <property type="match status" value="1"/>
</dbReference>
<evidence type="ECO:0000256" key="2">
    <source>
        <dbReference type="SAM" id="MobiDB-lite"/>
    </source>
</evidence>
<reference evidence="6" key="1">
    <citation type="submission" date="2016-10" db="EMBL/GenBank/DDBJ databases">
        <authorList>
            <person name="Varghese N."/>
            <person name="Submissions S."/>
        </authorList>
    </citation>
    <scope>NUCLEOTIDE SEQUENCE [LARGE SCALE GENOMIC DNA]</scope>
    <source>
        <strain evidence="6">NRRL B-51270</strain>
    </source>
</reference>
<accession>A0A1H1UFJ1</accession>
<evidence type="ECO:0000256" key="3">
    <source>
        <dbReference type="SAM" id="SignalP"/>
    </source>
</evidence>
<feature type="chain" id="PRO_5009262174" evidence="3">
    <location>
        <begin position="26"/>
        <end position="202"/>
    </location>
</feature>
<feature type="domain" description="DUF4142" evidence="4">
    <location>
        <begin position="28"/>
        <end position="162"/>
    </location>
</feature>
<name>A0A1H1UFJ1_9GAMM</name>
<evidence type="ECO:0000259" key="4">
    <source>
        <dbReference type="Pfam" id="PF13628"/>
    </source>
</evidence>
<dbReference type="EMBL" id="LT629736">
    <property type="protein sequence ID" value="SDS71267.1"/>
    <property type="molecule type" value="Genomic_DNA"/>
</dbReference>
<keyword evidence="1" id="KW-0175">Coiled coil</keyword>
<dbReference type="Pfam" id="PF13628">
    <property type="entry name" value="DUF4142"/>
    <property type="match status" value="1"/>
</dbReference>
<evidence type="ECO:0000313" key="5">
    <source>
        <dbReference type="EMBL" id="SDS71267.1"/>
    </source>
</evidence>
<dbReference type="OrthoDB" id="118677at2"/>
<keyword evidence="3" id="KW-0732">Signal</keyword>
<dbReference type="RefSeq" id="WP_093394082.1">
    <property type="nucleotide sequence ID" value="NZ_LT629736.1"/>
</dbReference>
<dbReference type="Gene3D" id="1.20.1260.10">
    <property type="match status" value="1"/>
</dbReference>
<gene>
    <name evidence="5" type="ORF">SAMN05216421_2041</name>
</gene>
<dbReference type="AlphaFoldDB" id="A0A1H1UFJ1"/>
<dbReference type="InterPro" id="IPR012347">
    <property type="entry name" value="Ferritin-like"/>
</dbReference>
<sequence>MKTAHMFKTGALAVAMSFAASSAWAMEAEEFVDSAAEKGFAEIETSKLALERGQAEEVNQFAQKMIEDHRSTNEELKEMAQKKNIEFPDDATLMDRGKAMILQLREGENFDQAYANNQVVAHEQTIEIYEQASQELQDEELKKWASDQLGMLRDHYGEAKQLQTQTGAEDGGNNNSGNGGSGSNTGMNNTSGGSGQGNTGGN</sequence>
<feature type="compositionally biased region" description="Gly residues" evidence="2">
    <location>
        <begin position="192"/>
        <end position="202"/>
    </location>
</feature>
<dbReference type="PANTHER" id="PTHR38593">
    <property type="entry name" value="BLR2558 PROTEIN"/>
    <property type="match status" value="1"/>
</dbReference>
<evidence type="ECO:0000313" key="6">
    <source>
        <dbReference type="Proteomes" id="UP000243207"/>
    </source>
</evidence>
<protein>
    <submittedName>
        <fullName evidence="5">Putative membrane protein</fullName>
    </submittedName>
</protein>
<proteinExistence type="predicted"/>
<keyword evidence="6" id="KW-1185">Reference proteome</keyword>
<feature type="coiled-coil region" evidence="1">
    <location>
        <begin position="59"/>
        <end position="86"/>
    </location>
</feature>
<dbReference type="STRING" id="487184.SAMN05216421_2041"/>
<feature type="signal peptide" evidence="3">
    <location>
        <begin position="1"/>
        <end position="25"/>
    </location>
</feature>
<dbReference type="Proteomes" id="UP000243207">
    <property type="component" value="Chromosome I"/>
</dbReference>
<evidence type="ECO:0000256" key="1">
    <source>
        <dbReference type="SAM" id="Coils"/>
    </source>
</evidence>
<dbReference type="InterPro" id="IPR025419">
    <property type="entry name" value="DUF4142"/>
</dbReference>
<organism evidence="5 6">
    <name type="scientific">Halopseudomonas xinjiangensis</name>
    <dbReference type="NCBI Taxonomy" id="487184"/>
    <lineage>
        <taxon>Bacteria</taxon>
        <taxon>Pseudomonadati</taxon>
        <taxon>Pseudomonadota</taxon>
        <taxon>Gammaproteobacteria</taxon>
        <taxon>Pseudomonadales</taxon>
        <taxon>Pseudomonadaceae</taxon>
        <taxon>Halopseudomonas</taxon>
    </lineage>
</organism>
<feature type="region of interest" description="Disordered" evidence="2">
    <location>
        <begin position="155"/>
        <end position="202"/>
    </location>
</feature>